<evidence type="ECO:0000313" key="6">
    <source>
        <dbReference type="Proteomes" id="UP001187415"/>
    </source>
</evidence>
<keyword evidence="1" id="KW-0808">Transferase</keyword>
<dbReference type="Pfam" id="PF00632">
    <property type="entry name" value="HECT"/>
    <property type="match status" value="1"/>
</dbReference>
<dbReference type="InterPro" id="IPR035983">
    <property type="entry name" value="Hect_E3_ubiquitin_ligase"/>
</dbReference>
<dbReference type="Gene3D" id="3.90.1750.10">
    <property type="entry name" value="Hect, E3 ligase catalytic domains"/>
    <property type="match status" value="1"/>
</dbReference>
<dbReference type="AlphaFoldDB" id="A0AA88SWL2"/>
<evidence type="ECO:0000259" key="4">
    <source>
        <dbReference type="Pfam" id="PF00632"/>
    </source>
</evidence>
<dbReference type="InterPro" id="IPR000569">
    <property type="entry name" value="HECT_dom"/>
</dbReference>
<evidence type="ECO:0000256" key="2">
    <source>
        <dbReference type="ARBA" id="ARBA00022786"/>
    </source>
</evidence>
<name>A0AA88SWL2_CHASR</name>
<comment type="caution">
    <text evidence="5">The sequence shown here is derived from an EMBL/GenBank/DDBJ whole genome shotgun (WGS) entry which is preliminary data.</text>
</comment>
<evidence type="ECO:0000313" key="5">
    <source>
        <dbReference type="EMBL" id="KAK2853352.1"/>
    </source>
</evidence>
<dbReference type="Gene3D" id="3.30.2410.10">
    <property type="entry name" value="Hect, E3 ligase catalytic domain"/>
    <property type="match status" value="1"/>
</dbReference>
<evidence type="ECO:0000256" key="3">
    <source>
        <dbReference type="SAM" id="MobiDB-lite"/>
    </source>
</evidence>
<feature type="domain" description="HECT" evidence="4">
    <location>
        <begin position="443"/>
        <end position="535"/>
    </location>
</feature>
<protein>
    <recommendedName>
        <fullName evidence="4">HECT domain-containing protein</fullName>
    </recommendedName>
</protein>
<gene>
    <name evidence="5" type="ORF">Q5P01_006013</name>
</gene>
<organism evidence="5 6">
    <name type="scientific">Channa striata</name>
    <name type="common">Snakehead murrel</name>
    <name type="synonym">Ophicephalus striatus</name>
    <dbReference type="NCBI Taxonomy" id="64152"/>
    <lineage>
        <taxon>Eukaryota</taxon>
        <taxon>Metazoa</taxon>
        <taxon>Chordata</taxon>
        <taxon>Craniata</taxon>
        <taxon>Vertebrata</taxon>
        <taxon>Euteleostomi</taxon>
        <taxon>Actinopterygii</taxon>
        <taxon>Neopterygii</taxon>
        <taxon>Teleostei</taxon>
        <taxon>Neoteleostei</taxon>
        <taxon>Acanthomorphata</taxon>
        <taxon>Anabantaria</taxon>
        <taxon>Anabantiformes</taxon>
        <taxon>Channoidei</taxon>
        <taxon>Channidae</taxon>
        <taxon>Channa</taxon>
    </lineage>
</organism>
<reference evidence="5" key="1">
    <citation type="submission" date="2023-07" db="EMBL/GenBank/DDBJ databases">
        <title>Chromosome-level Genome Assembly of Striped Snakehead (Channa striata).</title>
        <authorList>
            <person name="Liu H."/>
        </authorList>
    </citation>
    <scope>NUCLEOTIDE SEQUENCE</scope>
    <source>
        <strain evidence="5">Gz</strain>
        <tissue evidence="5">Muscle</tissue>
    </source>
</reference>
<dbReference type="GO" id="GO:0004842">
    <property type="term" value="F:ubiquitin-protein transferase activity"/>
    <property type="evidence" value="ECO:0007669"/>
    <property type="project" value="InterPro"/>
</dbReference>
<dbReference type="EMBL" id="JAUPFM010000004">
    <property type="protein sequence ID" value="KAK2853352.1"/>
    <property type="molecule type" value="Genomic_DNA"/>
</dbReference>
<keyword evidence="6" id="KW-1185">Reference proteome</keyword>
<dbReference type="SUPFAM" id="SSF56204">
    <property type="entry name" value="Hect, E3 ligase catalytic domain"/>
    <property type="match status" value="1"/>
</dbReference>
<proteinExistence type="predicted"/>
<feature type="compositionally biased region" description="Polar residues" evidence="3">
    <location>
        <begin position="213"/>
        <end position="232"/>
    </location>
</feature>
<keyword evidence="2" id="KW-0833">Ubl conjugation pathway</keyword>
<sequence>MAWQRNNAGEKSSRKIEIGWLNWSNNEYHQVRTKNGEGTRHATVEKTTSVAQILEMGKELFFPNGHSTKGKVEDFSFSVCDFKRNHIPLDDTVSKLYEQTKLKLLRFYICTKEEAPLTDDFSEVDEFSEDSLSKDSSDLGICCPIIMCSLTWILCFLKCMHFLIICQSPELTGGLPQDVHLPLSSTIGQTLLHTQSINEEGMQSIQDREPQGLLSNSSRQRSPSPIADNSGNPEIPRRASVHRVKVVEDLLPVFMDRDIMSLTLKIEIVNEKAIDDAGVSREVYTTFWEQLLEQCEGETERVPRLRPDFGEAEWQAVGRIWVKGLLDHGVMPARLSKAFILACIHGIDSVDVDILMSSFLNYLSLVEKSAIEKALHGTLEESDEEDLLDLFTRMGSHSLPPKKNFEAAIHTMVHSPRAKIYIQPNLLNKESVLSLYESKKATGKRVSQLLETTKVTLSQREQTTFSHLQRFVKSADETKAEQILRFCTGSSVICVDKILVCFNVETGLNRRPVAHTCGATLEVPCTYSSYPEFRTEFDNILSSNYFDMDIL</sequence>
<feature type="region of interest" description="Disordered" evidence="3">
    <location>
        <begin position="203"/>
        <end position="235"/>
    </location>
</feature>
<evidence type="ECO:0000256" key="1">
    <source>
        <dbReference type="ARBA" id="ARBA00022679"/>
    </source>
</evidence>
<accession>A0AA88SWL2</accession>
<dbReference type="Proteomes" id="UP001187415">
    <property type="component" value="Unassembled WGS sequence"/>
</dbReference>